<dbReference type="RefSeq" id="WP_267142650.1">
    <property type="nucleotide sequence ID" value="NZ_JAODIL010000071.1"/>
</dbReference>
<dbReference type="AlphaFoldDB" id="A0A9J6PU19"/>
<dbReference type="NCBIfam" id="NF007836">
    <property type="entry name" value="PRK10548.1"/>
    <property type="match status" value="1"/>
</dbReference>
<evidence type="ECO:0000256" key="3">
    <source>
        <dbReference type="ARBA" id="ARBA00022795"/>
    </source>
</evidence>
<proteinExistence type="predicted"/>
<comment type="subcellular location">
    <subcellularLocation>
        <location evidence="1">Cytoplasm</location>
        <location evidence="1">Cytosol</location>
    </subcellularLocation>
</comment>
<evidence type="ECO:0000256" key="2">
    <source>
        <dbReference type="ARBA" id="ARBA00022490"/>
    </source>
</evidence>
<organism evidence="6 7">
    <name type="scientific">Winslowiella arboricola</name>
    <dbReference type="NCBI Taxonomy" id="2978220"/>
    <lineage>
        <taxon>Bacteria</taxon>
        <taxon>Pseudomonadati</taxon>
        <taxon>Pseudomonadota</taxon>
        <taxon>Gammaproteobacteria</taxon>
        <taxon>Enterobacterales</taxon>
        <taxon>Erwiniaceae</taxon>
        <taxon>Winslowiella</taxon>
    </lineage>
</organism>
<keyword evidence="6" id="KW-0282">Flagellum</keyword>
<dbReference type="InterPro" id="IPR008622">
    <property type="entry name" value="FliT"/>
</dbReference>
<evidence type="ECO:0000313" key="6">
    <source>
        <dbReference type="EMBL" id="MCU5779181.1"/>
    </source>
</evidence>
<dbReference type="Pfam" id="PF05400">
    <property type="entry name" value="FliT"/>
    <property type="match status" value="1"/>
</dbReference>
<evidence type="ECO:0000256" key="5">
    <source>
        <dbReference type="ARBA" id="ARBA00093797"/>
    </source>
</evidence>
<sequence length="120" mass="13790">MSHLPHVFETYQHLLSLSQNMLRLANDGEWDALIATEVDYVSAVEKMALVTQKHSLSDRTLQQIRPVLRHLIDNETEVKRLLQQRQDELSRLIAGSTTQRNVLHAYGNLSGQLLMPHDHN</sequence>
<evidence type="ECO:0000256" key="4">
    <source>
        <dbReference type="ARBA" id="ARBA00023186"/>
    </source>
</evidence>
<keyword evidence="6" id="KW-0969">Cilium</keyword>
<dbReference type="Gene3D" id="1.20.58.380">
    <property type="entry name" value="Flagellar protein flit"/>
    <property type="match status" value="1"/>
</dbReference>
<protein>
    <recommendedName>
        <fullName evidence="5">Flagellar protein FliT</fullName>
    </recommendedName>
</protein>
<keyword evidence="3" id="KW-1005">Bacterial flagellum biogenesis</keyword>
<keyword evidence="2" id="KW-0963">Cytoplasm</keyword>
<keyword evidence="7" id="KW-1185">Reference proteome</keyword>
<keyword evidence="4" id="KW-0143">Chaperone</keyword>
<evidence type="ECO:0000256" key="1">
    <source>
        <dbReference type="ARBA" id="ARBA00004514"/>
    </source>
</evidence>
<accession>A0A9J6PU19</accession>
<keyword evidence="6" id="KW-0966">Cell projection</keyword>
<dbReference type="GO" id="GO:0044781">
    <property type="term" value="P:bacterial-type flagellum organization"/>
    <property type="evidence" value="ECO:0007669"/>
    <property type="project" value="UniProtKB-KW"/>
</dbReference>
<gene>
    <name evidence="6" type="primary">fliT</name>
    <name evidence="6" type="ORF">N5923_16990</name>
</gene>
<dbReference type="EMBL" id="JAODIM010000042">
    <property type="protein sequence ID" value="MCU5779181.1"/>
    <property type="molecule type" value="Genomic_DNA"/>
</dbReference>
<comment type="caution">
    <text evidence="6">The sequence shown here is derived from an EMBL/GenBank/DDBJ whole genome shotgun (WGS) entry which is preliminary data.</text>
</comment>
<evidence type="ECO:0000313" key="7">
    <source>
        <dbReference type="Proteomes" id="UP001064262"/>
    </source>
</evidence>
<dbReference type="Proteomes" id="UP001064262">
    <property type="component" value="Unassembled WGS sequence"/>
</dbReference>
<name>A0A9J6PU19_9GAMM</name>
<reference evidence="6" key="1">
    <citation type="submission" date="2022-09" db="EMBL/GenBank/DDBJ databases">
        <title>Winslowiella arboricola sp. nov., isolated from bleeding cankers on broadleaf hosts.</title>
        <authorList>
            <person name="Brady C."/>
            <person name="Kaur S."/>
            <person name="Crampton B."/>
            <person name="Maddock D."/>
            <person name="Arnold D."/>
            <person name="Denman S."/>
        </authorList>
    </citation>
    <scope>NUCLEOTIDE SEQUENCE</scope>
    <source>
        <strain evidence="6">BAC 15a-03b</strain>
    </source>
</reference>